<dbReference type="KEGG" id="fcy:FRACYDRAFT_250165"/>
<organism evidence="2 3">
    <name type="scientific">Fragilariopsis cylindrus CCMP1102</name>
    <dbReference type="NCBI Taxonomy" id="635003"/>
    <lineage>
        <taxon>Eukaryota</taxon>
        <taxon>Sar</taxon>
        <taxon>Stramenopiles</taxon>
        <taxon>Ochrophyta</taxon>
        <taxon>Bacillariophyta</taxon>
        <taxon>Bacillariophyceae</taxon>
        <taxon>Bacillariophycidae</taxon>
        <taxon>Bacillariales</taxon>
        <taxon>Bacillariaceae</taxon>
        <taxon>Fragilariopsis</taxon>
    </lineage>
</organism>
<evidence type="ECO:0000313" key="2">
    <source>
        <dbReference type="EMBL" id="OEU08372.1"/>
    </source>
</evidence>
<feature type="region of interest" description="Disordered" evidence="1">
    <location>
        <begin position="68"/>
        <end position="124"/>
    </location>
</feature>
<reference evidence="2 3" key="1">
    <citation type="submission" date="2016-09" db="EMBL/GenBank/DDBJ databases">
        <title>Extensive genetic diversity and differential bi-allelic expression allows diatom success in the polar Southern Ocean.</title>
        <authorList>
            <consortium name="DOE Joint Genome Institute"/>
            <person name="Mock T."/>
            <person name="Otillar R.P."/>
            <person name="Strauss J."/>
            <person name="Dupont C."/>
            <person name="Frickenhaus S."/>
            <person name="Maumus F."/>
            <person name="Mcmullan M."/>
            <person name="Sanges R."/>
            <person name="Schmutz J."/>
            <person name="Toseland A."/>
            <person name="Valas R."/>
            <person name="Veluchamy A."/>
            <person name="Ward B.J."/>
            <person name="Allen A."/>
            <person name="Barry K."/>
            <person name="Falciatore A."/>
            <person name="Ferrante M."/>
            <person name="Fortunato A.E."/>
            <person name="Gloeckner G."/>
            <person name="Gruber A."/>
            <person name="Hipkin R."/>
            <person name="Janech M."/>
            <person name="Kroth P."/>
            <person name="Leese F."/>
            <person name="Lindquist E."/>
            <person name="Lyon B.R."/>
            <person name="Martin J."/>
            <person name="Mayer C."/>
            <person name="Parker M."/>
            <person name="Quesneville H."/>
            <person name="Raymond J."/>
            <person name="Uhlig C."/>
            <person name="Valentin K.U."/>
            <person name="Worden A.Z."/>
            <person name="Armbrust E.V."/>
            <person name="Bowler C."/>
            <person name="Green B."/>
            <person name="Moulton V."/>
            <person name="Van Oosterhout C."/>
            <person name="Grigoriev I."/>
        </authorList>
    </citation>
    <scope>NUCLEOTIDE SEQUENCE [LARGE SCALE GENOMIC DNA]</scope>
    <source>
        <strain evidence="2 3">CCMP1102</strain>
    </source>
</reference>
<dbReference type="OrthoDB" id="10598066at2759"/>
<name>A0A1E7ER05_9STRA</name>
<keyword evidence="3" id="KW-1185">Reference proteome</keyword>
<feature type="compositionally biased region" description="Low complexity" evidence="1">
    <location>
        <begin position="86"/>
        <end position="106"/>
    </location>
</feature>
<protein>
    <submittedName>
        <fullName evidence="2">Uncharacterized protein</fullName>
    </submittedName>
</protein>
<dbReference type="InParanoid" id="A0A1E7ER05"/>
<sequence length="177" mass="19476">MANTTTNSDVTTLRVIVPSDAGPGKQLIVTTPDGRRVSAIVPNGHEAGSHFLVRCPPHPLPALSLRKQDDEQYSQNHQNNRMMKETSTSTSTTQSPPRSQSQSSPSVHKIKVPRGKRKGDKFNVTLPDGRTIVATVPQNNMTEFHIDVGLEKQKPKKQNWHDNPLAVLPMTVGPFCL</sequence>
<dbReference type="AlphaFoldDB" id="A0A1E7ER05"/>
<dbReference type="EMBL" id="KV784381">
    <property type="protein sequence ID" value="OEU08372.1"/>
    <property type="molecule type" value="Genomic_DNA"/>
</dbReference>
<gene>
    <name evidence="2" type="ORF">FRACYDRAFT_250165</name>
</gene>
<dbReference type="Proteomes" id="UP000095751">
    <property type="component" value="Unassembled WGS sequence"/>
</dbReference>
<feature type="compositionally biased region" description="Basic residues" evidence="1">
    <location>
        <begin position="108"/>
        <end position="119"/>
    </location>
</feature>
<accession>A0A1E7ER05</accession>
<evidence type="ECO:0000313" key="3">
    <source>
        <dbReference type="Proteomes" id="UP000095751"/>
    </source>
</evidence>
<proteinExistence type="predicted"/>
<evidence type="ECO:0000256" key="1">
    <source>
        <dbReference type="SAM" id="MobiDB-lite"/>
    </source>
</evidence>